<dbReference type="GO" id="GO:0005524">
    <property type="term" value="F:ATP binding"/>
    <property type="evidence" value="ECO:0007669"/>
    <property type="project" value="UniProtKB-UniRule"/>
</dbReference>
<dbReference type="Gene3D" id="1.10.510.10">
    <property type="entry name" value="Transferase(Phosphotransferase) domain 1"/>
    <property type="match status" value="1"/>
</dbReference>
<name>A0A9Q0AWR3_9PEZI</name>
<organism evidence="4 5">
    <name type="scientific">Neoarthrinium moseri</name>
    <dbReference type="NCBI Taxonomy" id="1658444"/>
    <lineage>
        <taxon>Eukaryota</taxon>
        <taxon>Fungi</taxon>
        <taxon>Dikarya</taxon>
        <taxon>Ascomycota</taxon>
        <taxon>Pezizomycotina</taxon>
        <taxon>Sordariomycetes</taxon>
        <taxon>Xylariomycetidae</taxon>
        <taxon>Amphisphaeriales</taxon>
        <taxon>Apiosporaceae</taxon>
        <taxon>Neoarthrinium</taxon>
    </lineage>
</organism>
<keyword evidence="5" id="KW-1185">Reference proteome</keyword>
<dbReference type="InterPro" id="IPR000719">
    <property type="entry name" value="Prot_kinase_dom"/>
</dbReference>
<dbReference type="Proteomes" id="UP000829685">
    <property type="component" value="Unassembled WGS sequence"/>
</dbReference>
<dbReference type="GO" id="GO:0004672">
    <property type="term" value="F:protein kinase activity"/>
    <property type="evidence" value="ECO:0007669"/>
    <property type="project" value="InterPro"/>
</dbReference>
<dbReference type="InterPro" id="IPR017441">
    <property type="entry name" value="Protein_kinase_ATP_BS"/>
</dbReference>
<evidence type="ECO:0000256" key="2">
    <source>
        <dbReference type="SAM" id="MobiDB-lite"/>
    </source>
</evidence>
<keyword evidence="1" id="KW-0067">ATP-binding</keyword>
<dbReference type="AlphaFoldDB" id="A0A9Q0AWR3"/>
<dbReference type="PROSITE" id="PS00107">
    <property type="entry name" value="PROTEIN_KINASE_ATP"/>
    <property type="match status" value="1"/>
</dbReference>
<evidence type="ECO:0000313" key="5">
    <source>
        <dbReference type="Proteomes" id="UP000829685"/>
    </source>
</evidence>
<evidence type="ECO:0000256" key="1">
    <source>
        <dbReference type="PROSITE-ProRule" id="PRU10141"/>
    </source>
</evidence>
<accession>A0A9Q0AWR3</accession>
<protein>
    <recommendedName>
        <fullName evidence="3">Protein kinase domain-containing protein</fullName>
    </recommendedName>
</protein>
<reference evidence="4" key="1">
    <citation type="submission" date="2021-03" db="EMBL/GenBank/DDBJ databases">
        <title>Revisited historic fungal species revealed as producer of novel bioactive compounds through whole genome sequencing and comparative genomics.</title>
        <authorList>
            <person name="Vignolle G.A."/>
            <person name="Hochenegger N."/>
            <person name="Mach R.L."/>
            <person name="Mach-Aigner A.R."/>
            <person name="Javad Rahimi M."/>
            <person name="Salim K.A."/>
            <person name="Chan C.M."/>
            <person name="Lim L.B.L."/>
            <person name="Cai F."/>
            <person name="Druzhinina I.S."/>
            <person name="U'Ren J.M."/>
            <person name="Derntl C."/>
        </authorList>
    </citation>
    <scope>NUCLEOTIDE SEQUENCE</scope>
    <source>
        <strain evidence="4">TUCIM 5799</strain>
    </source>
</reference>
<proteinExistence type="predicted"/>
<dbReference type="InterPro" id="IPR011009">
    <property type="entry name" value="Kinase-like_dom_sf"/>
</dbReference>
<evidence type="ECO:0000313" key="4">
    <source>
        <dbReference type="EMBL" id="KAI1881490.1"/>
    </source>
</evidence>
<dbReference type="PROSITE" id="PS50011">
    <property type="entry name" value="PROTEIN_KINASE_DOM"/>
    <property type="match status" value="1"/>
</dbReference>
<dbReference type="EMBL" id="JAFIMR010000001">
    <property type="protein sequence ID" value="KAI1881490.1"/>
    <property type="molecule type" value="Genomic_DNA"/>
</dbReference>
<comment type="caution">
    <text evidence="4">The sequence shown here is derived from an EMBL/GenBank/DDBJ whole genome shotgun (WGS) entry which is preliminary data.</text>
</comment>
<gene>
    <name evidence="4" type="ORF">JX265_000316</name>
</gene>
<evidence type="ECO:0000259" key="3">
    <source>
        <dbReference type="PROSITE" id="PS50011"/>
    </source>
</evidence>
<sequence length="393" mass="44213">MAEYQKYHEALRNYFTKDSIFTLEGIIGHGEYGLASKVSYKNPVSGEYRKFIVKQTYRNEDLDTLAAERHWLQQLAHAPHIVSMVSIPNNPLITPPERGTPPNEGASSGNRRQNRDPPIEQRTILLEWIAHGELGDFLKRAARHPKPIPNRLLWRFFGCFLRMVVAMAYPPSPPPAGQATQSEEITYDANGQVATPSMLRHTDMHDGNILLSDPPSDVEHDFAPMLKLIDFGLAEDTLPNILESPDPNPQFGVHCNMFDAGILMCCLILKYEWSRYPGHGDLLSTIEIPGSGPPPVKTYAQPLYALQFQSDPCPNVDPDIKRLVSICMAVKPTDRPKIEVVLGQVMDYIQKRDAAYYNNAAEEKDDYIRNLWTTALFNPPSPASSEDSNQTWG</sequence>
<feature type="binding site" evidence="1">
    <location>
        <position position="54"/>
    </location>
    <ligand>
        <name>ATP</name>
        <dbReference type="ChEBI" id="CHEBI:30616"/>
    </ligand>
</feature>
<feature type="region of interest" description="Disordered" evidence="2">
    <location>
        <begin position="89"/>
        <end position="118"/>
    </location>
</feature>
<dbReference type="SUPFAM" id="SSF56112">
    <property type="entry name" value="Protein kinase-like (PK-like)"/>
    <property type="match status" value="1"/>
</dbReference>
<dbReference type="SMART" id="SM00220">
    <property type="entry name" value="S_TKc"/>
    <property type="match status" value="1"/>
</dbReference>
<keyword evidence="1" id="KW-0547">Nucleotide-binding</keyword>
<feature type="domain" description="Protein kinase" evidence="3">
    <location>
        <begin position="21"/>
        <end position="349"/>
    </location>
</feature>